<dbReference type="AlphaFoldDB" id="A0A6A5T2U4"/>
<keyword evidence="1" id="KW-0732">Signal</keyword>
<gene>
    <name evidence="2" type="ORF">EJ02DRAFT_339536</name>
</gene>
<evidence type="ECO:0000256" key="1">
    <source>
        <dbReference type="SAM" id="SignalP"/>
    </source>
</evidence>
<dbReference type="EMBL" id="ML976012">
    <property type="protein sequence ID" value="KAF1945046.1"/>
    <property type="molecule type" value="Genomic_DNA"/>
</dbReference>
<name>A0A6A5T2U4_9PLEO</name>
<evidence type="ECO:0000313" key="3">
    <source>
        <dbReference type="Proteomes" id="UP000800038"/>
    </source>
</evidence>
<accession>A0A6A5T2U4</accession>
<feature type="signal peptide" evidence="1">
    <location>
        <begin position="1"/>
        <end position="23"/>
    </location>
</feature>
<dbReference type="Proteomes" id="UP000800038">
    <property type="component" value="Unassembled WGS sequence"/>
</dbReference>
<keyword evidence="3" id="KW-1185">Reference proteome</keyword>
<proteinExistence type="predicted"/>
<reference evidence="2" key="1">
    <citation type="journal article" date="2020" name="Stud. Mycol.">
        <title>101 Dothideomycetes genomes: a test case for predicting lifestyles and emergence of pathogens.</title>
        <authorList>
            <person name="Haridas S."/>
            <person name="Albert R."/>
            <person name="Binder M."/>
            <person name="Bloem J."/>
            <person name="Labutti K."/>
            <person name="Salamov A."/>
            <person name="Andreopoulos B."/>
            <person name="Baker S."/>
            <person name="Barry K."/>
            <person name="Bills G."/>
            <person name="Bluhm B."/>
            <person name="Cannon C."/>
            <person name="Castanera R."/>
            <person name="Culley D."/>
            <person name="Daum C."/>
            <person name="Ezra D."/>
            <person name="Gonzalez J."/>
            <person name="Henrissat B."/>
            <person name="Kuo A."/>
            <person name="Liang C."/>
            <person name="Lipzen A."/>
            <person name="Lutzoni F."/>
            <person name="Magnuson J."/>
            <person name="Mondo S."/>
            <person name="Nolan M."/>
            <person name="Ohm R."/>
            <person name="Pangilinan J."/>
            <person name="Park H.-J."/>
            <person name="Ramirez L."/>
            <person name="Alfaro M."/>
            <person name="Sun H."/>
            <person name="Tritt A."/>
            <person name="Yoshinaga Y."/>
            <person name="Zwiers L.-H."/>
            <person name="Turgeon B."/>
            <person name="Goodwin S."/>
            <person name="Spatafora J."/>
            <person name="Crous P."/>
            <person name="Grigoriev I."/>
        </authorList>
    </citation>
    <scope>NUCLEOTIDE SEQUENCE</scope>
    <source>
        <strain evidence="2">CBS 161.51</strain>
    </source>
</reference>
<sequence>MHFLTPFLAAAVSLLSTASAGQANFFSDTNCRHYLGTTYPSSLDLPSGGPAGSFSAMWIEGDQTECRDTCGPYVICGDPNCAAHYLTALGSCVGTATGVWVANRCGCW</sequence>
<organism evidence="2 3">
    <name type="scientific">Clathrospora elynae</name>
    <dbReference type="NCBI Taxonomy" id="706981"/>
    <lineage>
        <taxon>Eukaryota</taxon>
        <taxon>Fungi</taxon>
        <taxon>Dikarya</taxon>
        <taxon>Ascomycota</taxon>
        <taxon>Pezizomycotina</taxon>
        <taxon>Dothideomycetes</taxon>
        <taxon>Pleosporomycetidae</taxon>
        <taxon>Pleosporales</taxon>
        <taxon>Diademaceae</taxon>
        <taxon>Clathrospora</taxon>
    </lineage>
</organism>
<evidence type="ECO:0000313" key="2">
    <source>
        <dbReference type="EMBL" id="KAF1945046.1"/>
    </source>
</evidence>
<dbReference type="OrthoDB" id="4874932at2759"/>
<protein>
    <recommendedName>
        <fullName evidence="4">Small secreted protein</fullName>
    </recommendedName>
</protein>
<feature type="chain" id="PRO_5025489080" description="Small secreted protein" evidence="1">
    <location>
        <begin position="24"/>
        <end position="108"/>
    </location>
</feature>
<evidence type="ECO:0008006" key="4">
    <source>
        <dbReference type="Google" id="ProtNLM"/>
    </source>
</evidence>